<sequence length="368" mass="41455">MILFGMDRALVPMFVVTAAIAAAAVSRDGIQCKDPHGQPVDWFTAIKLPNLHSNVSIGTVYVYLDAKSSEWTRLTDINTEDSAIGHTVSQMYAKTENYNNSIMWVVYNDEPTNEPVSFTMGHTKGIVMADHSMGFWLVHSVPKFPQLPYENNNTYTYPHTGLMYGQSFLCMSMTNNELDNVGNQIINNEAYVYGSHFGNNLKNIYPGLYNTTLPWVHSSKVNNGVRLQSLQSINGIKFLSVSKNRHFGKDLYEDLITPMTQSNVYVQSWLNSKGSLNSSCSSQYKAMNIKSLSMKKIKGLETCWYKTSKDHSKWVITGKFSVPWTCIGDINRAKTQFHRGGGTVCINSTTIWNEFKKLVLNIEKCKLS</sequence>
<dbReference type="Proteomes" id="UP000325440">
    <property type="component" value="Unassembled WGS sequence"/>
</dbReference>
<dbReference type="GO" id="GO:0004531">
    <property type="term" value="F:deoxyribonuclease II activity"/>
    <property type="evidence" value="ECO:0007669"/>
    <property type="project" value="InterPro"/>
</dbReference>
<keyword evidence="5" id="KW-1185">Reference proteome</keyword>
<evidence type="ECO:0000313" key="5">
    <source>
        <dbReference type="Proteomes" id="UP000325440"/>
    </source>
</evidence>
<accession>A0A5E4MQQ4</accession>
<dbReference type="Pfam" id="PF03265">
    <property type="entry name" value="DNase_II"/>
    <property type="match status" value="1"/>
</dbReference>
<dbReference type="OrthoDB" id="10261598at2759"/>
<dbReference type="GO" id="GO:0006309">
    <property type="term" value="P:apoptotic DNA fragmentation"/>
    <property type="evidence" value="ECO:0007669"/>
    <property type="project" value="TreeGrafter"/>
</dbReference>
<dbReference type="AlphaFoldDB" id="A0A5E4MQQ4"/>
<dbReference type="CDD" id="cd09121">
    <property type="entry name" value="PLDc_DNaseII_2"/>
    <property type="match status" value="1"/>
</dbReference>
<gene>
    <name evidence="4" type="ORF">CINCED_3A013314</name>
</gene>
<evidence type="ECO:0000256" key="3">
    <source>
        <dbReference type="SAM" id="SignalP"/>
    </source>
</evidence>
<name>A0A5E4MQQ4_9HEMI</name>
<dbReference type="EMBL" id="CABPRJ010000951">
    <property type="protein sequence ID" value="VVC31709.1"/>
    <property type="molecule type" value="Genomic_DNA"/>
</dbReference>
<proteinExistence type="inferred from homology"/>
<keyword evidence="2" id="KW-0378">Hydrolase</keyword>
<evidence type="ECO:0000256" key="2">
    <source>
        <dbReference type="ARBA" id="ARBA00022801"/>
    </source>
</evidence>
<feature type="chain" id="PRO_5022967289" evidence="3">
    <location>
        <begin position="24"/>
        <end position="368"/>
    </location>
</feature>
<protein>
    <submittedName>
        <fullName evidence="4">Deoxyribonuclease II</fullName>
    </submittedName>
</protein>
<feature type="signal peptide" evidence="3">
    <location>
        <begin position="1"/>
        <end position="23"/>
    </location>
</feature>
<reference evidence="4 5" key="1">
    <citation type="submission" date="2019-08" db="EMBL/GenBank/DDBJ databases">
        <authorList>
            <person name="Alioto T."/>
            <person name="Alioto T."/>
            <person name="Gomez Garrido J."/>
        </authorList>
    </citation>
    <scope>NUCLEOTIDE SEQUENCE [LARGE SCALE GENOMIC DNA]</scope>
</reference>
<organism evidence="4 5">
    <name type="scientific">Cinara cedri</name>
    <dbReference type="NCBI Taxonomy" id="506608"/>
    <lineage>
        <taxon>Eukaryota</taxon>
        <taxon>Metazoa</taxon>
        <taxon>Ecdysozoa</taxon>
        <taxon>Arthropoda</taxon>
        <taxon>Hexapoda</taxon>
        <taxon>Insecta</taxon>
        <taxon>Pterygota</taxon>
        <taxon>Neoptera</taxon>
        <taxon>Paraneoptera</taxon>
        <taxon>Hemiptera</taxon>
        <taxon>Sternorrhyncha</taxon>
        <taxon>Aphidomorpha</taxon>
        <taxon>Aphidoidea</taxon>
        <taxon>Aphididae</taxon>
        <taxon>Lachninae</taxon>
        <taxon>Cinara</taxon>
    </lineage>
</organism>
<dbReference type="PANTHER" id="PTHR10858:SF23">
    <property type="entry name" value="DEOXYRIBONUCLEASE II"/>
    <property type="match status" value="1"/>
</dbReference>
<evidence type="ECO:0000313" key="4">
    <source>
        <dbReference type="EMBL" id="VVC31709.1"/>
    </source>
</evidence>
<dbReference type="InterPro" id="IPR004947">
    <property type="entry name" value="DNase_II"/>
</dbReference>
<comment type="similarity">
    <text evidence="1">Belongs to the DNase II family.</text>
</comment>
<keyword evidence="3" id="KW-0732">Signal</keyword>
<evidence type="ECO:0000256" key="1">
    <source>
        <dbReference type="ARBA" id="ARBA00007527"/>
    </source>
</evidence>
<dbReference type="PANTHER" id="PTHR10858">
    <property type="entry name" value="DEOXYRIBONUCLEASE II"/>
    <property type="match status" value="1"/>
</dbReference>
<dbReference type="CDD" id="cd09120">
    <property type="entry name" value="PLDc_DNaseII_1"/>
    <property type="match status" value="1"/>
</dbReference>